<keyword evidence="3" id="KW-1185">Reference proteome</keyword>
<keyword evidence="1" id="KW-0732">Signal</keyword>
<accession>A0A6N6RLY3</accession>
<feature type="chain" id="PRO_5026777126" description="Outer membrane beta-barrel protein" evidence="1">
    <location>
        <begin position="19"/>
        <end position="278"/>
    </location>
</feature>
<dbReference type="OrthoDB" id="9807519at2"/>
<name>A0A6N6RLY3_9FLAO</name>
<reference evidence="2 3" key="1">
    <citation type="submission" date="2019-09" db="EMBL/GenBank/DDBJ databases">
        <title>Genomes of family Cryomorphaceae.</title>
        <authorList>
            <person name="Bowman J.P."/>
        </authorList>
    </citation>
    <scope>NUCLEOTIDE SEQUENCE [LARGE SCALE GENOMIC DNA]</scope>
    <source>
        <strain evidence="2 3">LMG 25704</strain>
    </source>
</reference>
<proteinExistence type="predicted"/>
<sequence>MKKRLFISLLLTSIISQAQLPDIWGDGDSESDTEREHYVYFSSVSSLDFGYGYTQSFRSFKKGVPSDYLAGFQAPYHTLHFNFEYGFKHGYNWFIWAGGSVYIQIADREEQLRDAIPDYYPNFVVKQMDQLSSEDSEGNEINADRSPVNWSFGAGYQINKRSFAINMKAGMSITAIPNLQTRATLKELNTNNYHELSYYVLDNPISNGLGINAALSIRYFFNDEFGVFIAADFNRNWYDWEYEEEFYNLFTGESSSTFYNYNGFLDFYQIRAGVSIYL</sequence>
<organism evidence="2 3">
    <name type="scientific">Phaeocystidibacter luteus</name>
    <dbReference type="NCBI Taxonomy" id="911197"/>
    <lineage>
        <taxon>Bacteria</taxon>
        <taxon>Pseudomonadati</taxon>
        <taxon>Bacteroidota</taxon>
        <taxon>Flavobacteriia</taxon>
        <taxon>Flavobacteriales</taxon>
        <taxon>Phaeocystidibacteraceae</taxon>
        <taxon>Phaeocystidibacter</taxon>
    </lineage>
</organism>
<gene>
    <name evidence="2" type="ORF">F8C67_02290</name>
</gene>
<dbReference type="Proteomes" id="UP000468650">
    <property type="component" value="Unassembled WGS sequence"/>
</dbReference>
<feature type="signal peptide" evidence="1">
    <location>
        <begin position="1"/>
        <end position="18"/>
    </location>
</feature>
<dbReference type="RefSeq" id="WP_151666169.1">
    <property type="nucleotide sequence ID" value="NZ_WBVO01000001.1"/>
</dbReference>
<comment type="caution">
    <text evidence="2">The sequence shown here is derived from an EMBL/GenBank/DDBJ whole genome shotgun (WGS) entry which is preliminary data.</text>
</comment>
<dbReference type="EMBL" id="WBVO01000001">
    <property type="protein sequence ID" value="KAB2814591.1"/>
    <property type="molecule type" value="Genomic_DNA"/>
</dbReference>
<evidence type="ECO:0000313" key="2">
    <source>
        <dbReference type="EMBL" id="KAB2814591.1"/>
    </source>
</evidence>
<dbReference type="AlphaFoldDB" id="A0A6N6RLY3"/>
<evidence type="ECO:0000313" key="3">
    <source>
        <dbReference type="Proteomes" id="UP000468650"/>
    </source>
</evidence>
<protein>
    <recommendedName>
        <fullName evidence="4">Outer membrane beta-barrel protein</fullName>
    </recommendedName>
</protein>
<evidence type="ECO:0000256" key="1">
    <source>
        <dbReference type="SAM" id="SignalP"/>
    </source>
</evidence>
<evidence type="ECO:0008006" key="4">
    <source>
        <dbReference type="Google" id="ProtNLM"/>
    </source>
</evidence>